<dbReference type="Gene3D" id="2.30.30.40">
    <property type="entry name" value="SH3 Domains"/>
    <property type="match status" value="1"/>
</dbReference>
<evidence type="ECO:0000313" key="8">
    <source>
        <dbReference type="Proteomes" id="UP000789570"/>
    </source>
</evidence>
<feature type="chain" id="PRO_5040474587" evidence="5">
    <location>
        <begin position="20"/>
        <end position="337"/>
    </location>
</feature>
<dbReference type="SUPFAM" id="SSF50044">
    <property type="entry name" value="SH3-domain"/>
    <property type="match status" value="1"/>
</dbReference>
<keyword evidence="4" id="KW-1133">Transmembrane helix</keyword>
<accession>A0A9N8YVS0</accession>
<keyword evidence="4" id="KW-0472">Membrane</keyword>
<feature type="compositionally biased region" description="Basic and acidic residues" evidence="3">
    <location>
        <begin position="134"/>
        <end position="177"/>
    </location>
</feature>
<dbReference type="SMART" id="SM00326">
    <property type="entry name" value="SH3"/>
    <property type="match status" value="1"/>
</dbReference>
<sequence>MRNLSLLALVLVSTSLLSGSQHHAEAIMIDSTSQSMLSQEFGNRLIRRYGGSLGGGDRMFNKRYNVISSGLQERAEVDNAKIPNPKAKVLIPKANNQPPKKPAIKEAKEPAKNPKGKEAVGKNVTPKQVPKMTKLKDIEDTTDPKKPEPKKEQKKLDDVKEKESEGKVQEQKDKSSAADDQGGAPVGSAPQVQTGGLSYQAAAGLTTVGGVMVLVTGLFAFVRRKKNKEMTNSIVSTSATAWEQQNSAYEKMDEETKPLGSYTVIATYTPALADELDIQPGDKVTILVEYDDGWVQGINETRGGAKGVFPRHCVDMNTVLNNKRSSSIGGYTVVDLN</sequence>
<gene>
    <name evidence="7" type="ORF">FCALED_LOCUS1320</name>
</gene>
<dbReference type="EMBL" id="CAJVPQ010000163">
    <property type="protein sequence ID" value="CAG8452605.1"/>
    <property type="molecule type" value="Genomic_DNA"/>
</dbReference>
<evidence type="ECO:0000256" key="4">
    <source>
        <dbReference type="SAM" id="Phobius"/>
    </source>
</evidence>
<reference evidence="7" key="1">
    <citation type="submission" date="2021-06" db="EMBL/GenBank/DDBJ databases">
        <authorList>
            <person name="Kallberg Y."/>
            <person name="Tangrot J."/>
            <person name="Rosling A."/>
        </authorList>
    </citation>
    <scope>NUCLEOTIDE SEQUENCE</scope>
    <source>
        <strain evidence="7">UK204</strain>
    </source>
</reference>
<evidence type="ECO:0000256" key="2">
    <source>
        <dbReference type="PROSITE-ProRule" id="PRU00192"/>
    </source>
</evidence>
<feature type="domain" description="SH3" evidence="6">
    <location>
        <begin position="257"/>
        <end position="319"/>
    </location>
</feature>
<evidence type="ECO:0000259" key="6">
    <source>
        <dbReference type="PROSITE" id="PS50002"/>
    </source>
</evidence>
<feature type="compositionally biased region" description="Basic and acidic residues" evidence="3">
    <location>
        <begin position="103"/>
        <end position="120"/>
    </location>
</feature>
<comment type="caution">
    <text evidence="7">The sequence shown here is derived from an EMBL/GenBank/DDBJ whole genome shotgun (WGS) entry which is preliminary data.</text>
</comment>
<evidence type="ECO:0000256" key="5">
    <source>
        <dbReference type="SAM" id="SignalP"/>
    </source>
</evidence>
<evidence type="ECO:0000313" key="7">
    <source>
        <dbReference type="EMBL" id="CAG8452605.1"/>
    </source>
</evidence>
<evidence type="ECO:0000256" key="3">
    <source>
        <dbReference type="SAM" id="MobiDB-lite"/>
    </source>
</evidence>
<proteinExistence type="predicted"/>
<dbReference type="AlphaFoldDB" id="A0A9N8YVS0"/>
<dbReference type="Proteomes" id="UP000789570">
    <property type="component" value="Unassembled WGS sequence"/>
</dbReference>
<keyword evidence="8" id="KW-1185">Reference proteome</keyword>
<organism evidence="7 8">
    <name type="scientific">Funneliformis caledonium</name>
    <dbReference type="NCBI Taxonomy" id="1117310"/>
    <lineage>
        <taxon>Eukaryota</taxon>
        <taxon>Fungi</taxon>
        <taxon>Fungi incertae sedis</taxon>
        <taxon>Mucoromycota</taxon>
        <taxon>Glomeromycotina</taxon>
        <taxon>Glomeromycetes</taxon>
        <taxon>Glomerales</taxon>
        <taxon>Glomeraceae</taxon>
        <taxon>Funneliformis</taxon>
    </lineage>
</organism>
<feature type="signal peptide" evidence="5">
    <location>
        <begin position="1"/>
        <end position="19"/>
    </location>
</feature>
<dbReference type="OrthoDB" id="5340910at2759"/>
<name>A0A9N8YVS0_9GLOM</name>
<keyword evidence="4" id="KW-0812">Transmembrane</keyword>
<evidence type="ECO:0000256" key="1">
    <source>
        <dbReference type="ARBA" id="ARBA00022443"/>
    </source>
</evidence>
<keyword evidence="5" id="KW-0732">Signal</keyword>
<feature type="region of interest" description="Disordered" evidence="3">
    <location>
        <begin position="82"/>
        <end position="191"/>
    </location>
</feature>
<dbReference type="InterPro" id="IPR036028">
    <property type="entry name" value="SH3-like_dom_sf"/>
</dbReference>
<keyword evidence="1 2" id="KW-0728">SH3 domain</keyword>
<dbReference type="Pfam" id="PF14604">
    <property type="entry name" value="SH3_9"/>
    <property type="match status" value="1"/>
</dbReference>
<dbReference type="PROSITE" id="PS50002">
    <property type="entry name" value="SH3"/>
    <property type="match status" value="1"/>
</dbReference>
<feature type="transmembrane region" description="Helical" evidence="4">
    <location>
        <begin position="201"/>
        <end position="222"/>
    </location>
</feature>
<dbReference type="InterPro" id="IPR001452">
    <property type="entry name" value="SH3_domain"/>
</dbReference>
<protein>
    <submittedName>
        <fullName evidence="7">6850_t:CDS:1</fullName>
    </submittedName>
</protein>